<dbReference type="Proteomes" id="UP000827976">
    <property type="component" value="Chromosome 18"/>
</dbReference>
<sequence>METINSFKGYGKVSEAEDREFRRKTRRRLILIIIGLLLLLFIIIGVTAGTIISRKHNNNGTLDSPSPSSGLSTASSIKAMCKVTHYPDSCFSSLSSAVSSSSKSDPEELFKLSIHVAMDAISNLSSVPDSFSVPTNDKRLREALDVCKELFDDAVDHLNTSVSSLSPAPGEKLLTSSKMDDLKTWLSAAITDLSTCLDGFEGTVGDAGDKMKIAMNTSTELTSNALAITAGILNIMNSLKFPIHRKLLTETKMMIITQHSLPHWVSPEQRRELQATKEQAQQLPNVTVAKDGSGDVMTVGEAVAMVPKKSKDQFVIYVKAGEYVENVVVDKNKWNVFIYGDGIDNTIISGGRNFIDGTPTFSTATFVAVGRRFMAKGISFKNTAGPDKHQAVALRAGSDQSVFYKCSFDGYQDTLYAHSLRQFYRDCVITGTIDFIFGNAAVVFQSCNIKPRQPLPNQSNTITAQGRTDPNQNTGISIQSSTISALDSLTRPTYLGRPWKPYSTTIIMKTEISAVVDPSGWMPWVAGTVPPETIMYAEYDNTGPGAAVAGRVKWPGYQSSVSDKVAQKFSVASFIAGDEWLPDSGVEFVSTLS</sequence>
<name>A0ACB7U4S6_DIOAL</name>
<comment type="caution">
    <text evidence="1">The sequence shown here is derived from an EMBL/GenBank/DDBJ whole genome shotgun (WGS) entry which is preliminary data.</text>
</comment>
<evidence type="ECO:0000313" key="1">
    <source>
        <dbReference type="EMBL" id="KAH7655326.1"/>
    </source>
</evidence>
<accession>A0ACB7U4S6</accession>
<dbReference type="EMBL" id="CM037028">
    <property type="protein sequence ID" value="KAH7655326.1"/>
    <property type="molecule type" value="Genomic_DNA"/>
</dbReference>
<gene>
    <name evidence="1" type="ORF">IHE45_18G002800</name>
</gene>
<evidence type="ECO:0000313" key="2">
    <source>
        <dbReference type="Proteomes" id="UP000827976"/>
    </source>
</evidence>
<keyword evidence="2" id="KW-1185">Reference proteome</keyword>
<dbReference type="EC" id="3.1.1.11" evidence="1"/>
<proteinExistence type="predicted"/>
<reference evidence="2" key="1">
    <citation type="journal article" date="2022" name="Nat. Commun.">
        <title>Chromosome evolution and the genetic basis of agronomically important traits in greater yam.</title>
        <authorList>
            <person name="Bredeson J.V."/>
            <person name="Lyons J.B."/>
            <person name="Oniyinde I.O."/>
            <person name="Okereke N.R."/>
            <person name="Kolade O."/>
            <person name="Nnabue I."/>
            <person name="Nwadili C.O."/>
            <person name="Hribova E."/>
            <person name="Parker M."/>
            <person name="Nwogha J."/>
            <person name="Shu S."/>
            <person name="Carlson J."/>
            <person name="Kariba R."/>
            <person name="Muthemba S."/>
            <person name="Knop K."/>
            <person name="Barton G.J."/>
            <person name="Sherwood A.V."/>
            <person name="Lopez-Montes A."/>
            <person name="Asiedu R."/>
            <person name="Jamnadass R."/>
            <person name="Muchugi A."/>
            <person name="Goodstein D."/>
            <person name="Egesi C.N."/>
            <person name="Featherston J."/>
            <person name="Asfaw A."/>
            <person name="Simpson G.G."/>
            <person name="Dolezel J."/>
            <person name="Hendre P.S."/>
            <person name="Van Deynze A."/>
            <person name="Kumar P.L."/>
            <person name="Obidiegwu J.E."/>
            <person name="Bhattacharjee R."/>
            <person name="Rokhsar D.S."/>
        </authorList>
    </citation>
    <scope>NUCLEOTIDE SEQUENCE [LARGE SCALE GENOMIC DNA]</scope>
    <source>
        <strain evidence="2">cv. TDa95/00328</strain>
    </source>
</reference>
<keyword evidence="1" id="KW-0378">Hydrolase</keyword>
<protein>
    <submittedName>
        <fullName evidence="1">Pectinesterase protein</fullName>
        <ecNumber evidence="1">3.1.1.11</ecNumber>
    </submittedName>
</protein>
<organism evidence="1 2">
    <name type="scientific">Dioscorea alata</name>
    <name type="common">Purple yam</name>
    <dbReference type="NCBI Taxonomy" id="55571"/>
    <lineage>
        <taxon>Eukaryota</taxon>
        <taxon>Viridiplantae</taxon>
        <taxon>Streptophyta</taxon>
        <taxon>Embryophyta</taxon>
        <taxon>Tracheophyta</taxon>
        <taxon>Spermatophyta</taxon>
        <taxon>Magnoliopsida</taxon>
        <taxon>Liliopsida</taxon>
        <taxon>Dioscoreales</taxon>
        <taxon>Dioscoreaceae</taxon>
        <taxon>Dioscorea</taxon>
    </lineage>
</organism>